<evidence type="ECO:0000313" key="1">
    <source>
        <dbReference type="EMBL" id="OIQ66665.1"/>
    </source>
</evidence>
<organism evidence="1">
    <name type="scientific">mine drainage metagenome</name>
    <dbReference type="NCBI Taxonomy" id="410659"/>
    <lineage>
        <taxon>unclassified sequences</taxon>
        <taxon>metagenomes</taxon>
        <taxon>ecological metagenomes</taxon>
    </lineage>
</organism>
<dbReference type="EMBL" id="MLJW01006442">
    <property type="protein sequence ID" value="OIQ66665.1"/>
    <property type="molecule type" value="Genomic_DNA"/>
</dbReference>
<accession>A0A1J5P542</accession>
<reference evidence="1" key="1">
    <citation type="submission" date="2016-10" db="EMBL/GenBank/DDBJ databases">
        <title>Sequence of Gallionella enrichment culture.</title>
        <authorList>
            <person name="Poehlein A."/>
            <person name="Muehling M."/>
            <person name="Daniel R."/>
        </authorList>
    </citation>
    <scope>NUCLEOTIDE SEQUENCE</scope>
</reference>
<proteinExistence type="predicted"/>
<protein>
    <submittedName>
        <fullName evidence="1">Uncharacterized protein</fullName>
    </submittedName>
</protein>
<gene>
    <name evidence="1" type="ORF">GALL_517640</name>
</gene>
<name>A0A1J5P542_9ZZZZ</name>
<comment type="caution">
    <text evidence="1">The sequence shown here is derived from an EMBL/GenBank/DDBJ whole genome shotgun (WGS) entry which is preliminary data.</text>
</comment>
<sequence length="211" mass="23698">MTNALAAFFAEITQGTGHVATTLFDLDLHVELAALRQMRDHVIRIDDLDVVRRLNISRSHHAFAFLAQRQGDFVTVVQLEHHALEVEQHADHIFLQAVDHRVLVEHAVDADLGRRVTHQRRQHDAAQRVAKGVAVAARERFKHHFGTVVTERFDLNRLGAKKCSLHKASCSIPSARYADKAEVSGRCQRWQGANTPRGSGAWIKINASTTR</sequence>
<dbReference type="AlphaFoldDB" id="A0A1J5P542"/>